<evidence type="ECO:0000313" key="3">
    <source>
        <dbReference type="Proteomes" id="UP000723714"/>
    </source>
</evidence>
<keyword evidence="2" id="KW-0966">Cell projection</keyword>
<evidence type="ECO:0000313" key="2">
    <source>
        <dbReference type="EMBL" id="MBU3878574.1"/>
    </source>
</evidence>
<dbReference type="PANTHER" id="PTHR42792">
    <property type="entry name" value="FLAGELLIN"/>
    <property type="match status" value="1"/>
</dbReference>
<organism evidence="2 3">
    <name type="scientific">Faecalicatena faecalis</name>
    <dbReference type="NCBI Taxonomy" id="2726362"/>
    <lineage>
        <taxon>Bacteria</taxon>
        <taxon>Bacillati</taxon>
        <taxon>Bacillota</taxon>
        <taxon>Clostridia</taxon>
        <taxon>Lachnospirales</taxon>
        <taxon>Lachnospiraceae</taxon>
        <taxon>Faecalicatena</taxon>
    </lineage>
</organism>
<dbReference type="InterPro" id="IPR001492">
    <property type="entry name" value="Flagellin"/>
</dbReference>
<dbReference type="Pfam" id="PF00669">
    <property type="entry name" value="Flagellin_N"/>
    <property type="match status" value="1"/>
</dbReference>
<dbReference type="PANTHER" id="PTHR42792:SF1">
    <property type="entry name" value="FLAGELLAR HOOK-ASSOCIATED PROTEIN 3"/>
    <property type="match status" value="1"/>
</dbReference>
<comment type="caution">
    <text evidence="2">The sequence shown here is derived from an EMBL/GenBank/DDBJ whole genome shotgun (WGS) entry which is preliminary data.</text>
</comment>
<evidence type="ECO:0000259" key="1">
    <source>
        <dbReference type="Pfam" id="PF00669"/>
    </source>
</evidence>
<name>A0ABS6DAE3_9FIRM</name>
<dbReference type="InterPro" id="IPR001029">
    <property type="entry name" value="Flagellin_N"/>
</dbReference>
<sequence length="326" mass="35446">MRITESALSQTYLKNLQRNMSDLSSSNLKLSSGRNFNHVSEDTGSAARAFAVRDQIQKNQEYVNTVESSIGELDTADDSIMTVSSILKTVYENVSKANGGSKSQEDLDAIAEQLHGLNNEILQTMNSKYGDKFLFSGSSNGEQPFTVDEAGKLFFNGVAVDDAVAGTDFHENKVVYLDIGFGMTSAPGGINSQTGIKISTSGVDALGYGKDAEGEPNNIYSLISKIEAQLKAGDKEGAANSMTHLKKSEEKLSACISEMGTRQSILDRAKDRLDAETINLQSRQKDLELVSLESESVNNKTYEMAWMVTLQLGSSIIPPSIFDFMR</sequence>
<dbReference type="EMBL" id="JABACJ020000038">
    <property type="protein sequence ID" value="MBU3878574.1"/>
    <property type="molecule type" value="Genomic_DNA"/>
</dbReference>
<gene>
    <name evidence="2" type="ORF">HGO97_022510</name>
</gene>
<proteinExistence type="predicted"/>
<dbReference type="Proteomes" id="UP000723714">
    <property type="component" value="Unassembled WGS sequence"/>
</dbReference>
<dbReference type="RefSeq" id="WP_216245423.1">
    <property type="nucleotide sequence ID" value="NZ_JABACJ020000038.1"/>
</dbReference>
<reference evidence="2 3" key="1">
    <citation type="submission" date="2021-06" db="EMBL/GenBank/DDBJ databases">
        <title>Faecalicatena sp. nov. isolated from porcine feces.</title>
        <authorList>
            <person name="Oh B.S."/>
            <person name="Lee J.H."/>
        </authorList>
    </citation>
    <scope>NUCLEOTIDE SEQUENCE [LARGE SCALE GENOMIC DNA]</scope>
    <source>
        <strain evidence="2 3">AGMB00832</strain>
    </source>
</reference>
<accession>A0ABS6DAE3</accession>
<keyword evidence="2" id="KW-0969">Cilium</keyword>
<keyword evidence="2" id="KW-0282">Flagellum</keyword>
<protein>
    <submittedName>
        <fullName evidence="2">FgL, flagellar protein</fullName>
    </submittedName>
</protein>
<feature type="domain" description="Flagellin N-terminal" evidence="1">
    <location>
        <begin position="7"/>
        <end position="138"/>
    </location>
</feature>
<keyword evidence="3" id="KW-1185">Reference proteome</keyword>